<comment type="caution">
    <text evidence="1">The sequence shown here is derived from an EMBL/GenBank/DDBJ whole genome shotgun (WGS) entry which is preliminary data.</text>
</comment>
<accession>A0A8T0G9V9</accession>
<evidence type="ECO:0000313" key="2">
    <source>
        <dbReference type="Proteomes" id="UP000822688"/>
    </source>
</evidence>
<name>A0A8T0G9V9_CERPU</name>
<protein>
    <submittedName>
        <fullName evidence="1">Uncharacterized protein</fullName>
    </submittedName>
</protein>
<evidence type="ECO:0000313" key="1">
    <source>
        <dbReference type="EMBL" id="KAG0555257.1"/>
    </source>
</evidence>
<organism evidence="1 2">
    <name type="scientific">Ceratodon purpureus</name>
    <name type="common">Fire moss</name>
    <name type="synonym">Dicranum purpureum</name>
    <dbReference type="NCBI Taxonomy" id="3225"/>
    <lineage>
        <taxon>Eukaryota</taxon>
        <taxon>Viridiplantae</taxon>
        <taxon>Streptophyta</taxon>
        <taxon>Embryophyta</taxon>
        <taxon>Bryophyta</taxon>
        <taxon>Bryophytina</taxon>
        <taxon>Bryopsida</taxon>
        <taxon>Dicranidae</taxon>
        <taxon>Pseudoditrichales</taxon>
        <taxon>Ditrichaceae</taxon>
        <taxon>Ceratodon</taxon>
    </lineage>
</organism>
<proteinExistence type="predicted"/>
<reference evidence="1" key="1">
    <citation type="submission" date="2020-06" db="EMBL/GenBank/DDBJ databases">
        <title>WGS assembly of Ceratodon purpureus strain R40.</title>
        <authorList>
            <person name="Carey S.B."/>
            <person name="Jenkins J."/>
            <person name="Shu S."/>
            <person name="Lovell J.T."/>
            <person name="Sreedasyam A."/>
            <person name="Maumus F."/>
            <person name="Tiley G.P."/>
            <person name="Fernandez-Pozo N."/>
            <person name="Barry K."/>
            <person name="Chen C."/>
            <person name="Wang M."/>
            <person name="Lipzen A."/>
            <person name="Daum C."/>
            <person name="Saski C.A."/>
            <person name="Payton A.C."/>
            <person name="Mcbreen J.C."/>
            <person name="Conrad R.E."/>
            <person name="Kollar L.M."/>
            <person name="Olsson S."/>
            <person name="Huttunen S."/>
            <person name="Landis J.B."/>
            <person name="Wickett N.J."/>
            <person name="Johnson M.G."/>
            <person name="Rensing S.A."/>
            <person name="Grimwood J."/>
            <person name="Schmutz J."/>
            <person name="Mcdaniel S.F."/>
        </authorList>
    </citation>
    <scope>NUCLEOTIDE SEQUENCE</scope>
    <source>
        <strain evidence="1">R40</strain>
    </source>
</reference>
<gene>
    <name evidence="1" type="ORF">KC19_12G156400</name>
</gene>
<keyword evidence="2" id="KW-1185">Reference proteome</keyword>
<dbReference type="EMBL" id="CM026433">
    <property type="protein sequence ID" value="KAG0555257.1"/>
    <property type="molecule type" value="Genomic_DNA"/>
</dbReference>
<dbReference type="AlphaFoldDB" id="A0A8T0G9V9"/>
<sequence>MNIPISHPTMFGRSGSLRQVSICDESAPEAFSWHGGMCRAVQGHLWIMLTTIPVQEFFAVTLHDELGRGHAIVSRIFPGSSLYRFL</sequence>
<dbReference type="Proteomes" id="UP000822688">
    <property type="component" value="Chromosome 12"/>
</dbReference>